<proteinExistence type="predicted"/>
<keyword evidence="2" id="KW-1185">Reference proteome</keyword>
<accession>A0A0W1R8J8</accession>
<evidence type="ECO:0000313" key="1">
    <source>
        <dbReference type="EMBL" id="KTG09506.1"/>
    </source>
</evidence>
<comment type="caution">
    <text evidence="1">The sequence shown here is derived from an EMBL/GenBank/DDBJ whole genome shotgun (WGS) entry which is preliminary data.</text>
</comment>
<dbReference type="OrthoDB" id="317655at2157"/>
<sequence>MTRRTSRRKALAVCGATSLASLAGCGSVSFGSSEPPQLELSMTNFSSEPQLLNLELLRTDADTRNEARVLDRSFELAASEGRGEAYSVPESPTVEDRRYLLRASLSGRPRRSQTHYHYYPDCRDADIETSVLAVDVFEDSERPEPYVFVENYGCQRDETEGE</sequence>
<dbReference type="AlphaFoldDB" id="A0A0W1R8J8"/>
<dbReference type="PROSITE" id="PS51257">
    <property type="entry name" value="PROKAR_LIPOPROTEIN"/>
    <property type="match status" value="1"/>
</dbReference>
<gene>
    <name evidence="1" type="ORF">AUR64_17205</name>
</gene>
<dbReference type="Proteomes" id="UP000054387">
    <property type="component" value="Unassembled WGS sequence"/>
</dbReference>
<reference evidence="1 2" key="1">
    <citation type="submission" date="2015-12" db="EMBL/GenBank/DDBJ databases">
        <title>Haloprofundus marisrubri gen. nov., sp. nov., an extremely halophilic archaeon isolated from the Discovery deep brine-seawater interface in the Red Sea.</title>
        <authorList>
            <person name="Zhang G."/>
            <person name="Stingl U."/>
            <person name="Rashid M."/>
        </authorList>
    </citation>
    <scope>NUCLEOTIDE SEQUENCE [LARGE SCALE GENOMIC DNA]</scope>
    <source>
        <strain evidence="1 2">SB9</strain>
    </source>
</reference>
<evidence type="ECO:0000313" key="2">
    <source>
        <dbReference type="Proteomes" id="UP000054387"/>
    </source>
</evidence>
<name>A0A0W1R8J8_9EURY</name>
<organism evidence="1 2">
    <name type="scientific">Haloprofundus marisrubri</name>
    <dbReference type="NCBI Taxonomy" id="1514971"/>
    <lineage>
        <taxon>Archaea</taxon>
        <taxon>Methanobacteriati</taxon>
        <taxon>Methanobacteriota</taxon>
        <taxon>Stenosarchaea group</taxon>
        <taxon>Halobacteria</taxon>
        <taxon>Halobacteriales</taxon>
        <taxon>Haloferacaceae</taxon>
        <taxon>Haloprofundus</taxon>
    </lineage>
</organism>
<protein>
    <submittedName>
        <fullName evidence="1">Uncharacterized protein</fullName>
    </submittedName>
</protein>
<dbReference type="EMBL" id="LOPU01000029">
    <property type="protein sequence ID" value="KTG09506.1"/>
    <property type="molecule type" value="Genomic_DNA"/>
</dbReference>
<dbReference type="RefSeq" id="WP_058582658.1">
    <property type="nucleotide sequence ID" value="NZ_LOPU01000029.1"/>
</dbReference>